<evidence type="ECO:0000256" key="15">
    <source>
        <dbReference type="ARBA" id="ARBA00049119"/>
    </source>
</evidence>
<dbReference type="SMART" id="SM00813">
    <property type="entry name" value="Alpha-L-AF_C"/>
    <property type="match status" value="1"/>
</dbReference>
<evidence type="ECO:0000256" key="12">
    <source>
        <dbReference type="ARBA" id="ARBA00023277"/>
    </source>
</evidence>
<evidence type="ECO:0000313" key="20">
    <source>
        <dbReference type="Proteomes" id="UP001437256"/>
    </source>
</evidence>
<dbReference type="PRINTS" id="PR00171">
    <property type="entry name" value="SUGRTRNSPORT"/>
</dbReference>
<feature type="transmembrane region" description="Helical" evidence="17">
    <location>
        <begin position="894"/>
        <end position="912"/>
    </location>
</feature>
<reference evidence="19 20" key="1">
    <citation type="submission" date="2024-05" db="EMBL/GenBank/DDBJ databases">
        <title>A draft genome resource for the thread blight pathogen Marasmius tenuissimus strain MS-2.</title>
        <authorList>
            <person name="Yulfo-Soto G.E."/>
            <person name="Baruah I.K."/>
            <person name="Amoako-Attah I."/>
            <person name="Bukari Y."/>
            <person name="Meinhardt L.W."/>
            <person name="Bailey B.A."/>
            <person name="Cohen S.P."/>
        </authorList>
    </citation>
    <scope>NUCLEOTIDE SEQUENCE [LARGE SCALE GENOMIC DNA]</scope>
    <source>
        <strain evidence="19 20">MS-2</strain>
    </source>
</reference>
<dbReference type="Gene3D" id="2.60.40.1180">
    <property type="entry name" value="Golgi alpha-mannosidase II"/>
    <property type="match status" value="1"/>
</dbReference>
<evidence type="ECO:0000256" key="14">
    <source>
        <dbReference type="ARBA" id="ARBA00037415"/>
    </source>
</evidence>
<comment type="catalytic activity">
    <reaction evidence="1">
        <text>Hydrolysis of terminal non-reducing alpha-L-arabinofuranoside residues in alpha-L-arabinosides.</text>
        <dbReference type="EC" id="3.2.1.55"/>
    </reaction>
</comment>
<feature type="transmembrane region" description="Helical" evidence="17">
    <location>
        <begin position="558"/>
        <end position="579"/>
    </location>
</feature>
<dbReference type="PANTHER" id="PTHR43576:SF3">
    <property type="entry name" value="ALPHA-L-ARABINOFURANOSIDASE C"/>
    <property type="match status" value="1"/>
</dbReference>
<evidence type="ECO:0000256" key="4">
    <source>
        <dbReference type="ARBA" id="ARBA00007186"/>
    </source>
</evidence>
<comment type="pathway">
    <text evidence="3">Glycan metabolism; L-arabinan degradation.</text>
</comment>
<evidence type="ECO:0000256" key="1">
    <source>
        <dbReference type="ARBA" id="ARBA00001462"/>
    </source>
</evidence>
<dbReference type="InterPro" id="IPR017853">
    <property type="entry name" value="GH"/>
</dbReference>
<evidence type="ECO:0000256" key="17">
    <source>
        <dbReference type="SAM" id="Phobius"/>
    </source>
</evidence>
<dbReference type="SUPFAM" id="SSF51445">
    <property type="entry name" value="(Trans)glycosidases"/>
    <property type="match status" value="1"/>
</dbReference>
<keyword evidence="20" id="KW-1185">Reference proteome</keyword>
<evidence type="ECO:0000259" key="18">
    <source>
        <dbReference type="PROSITE" id="PS50850"/>
    </source>
</evidence>
<comment type="similarity">
    <text evidence="5">Belongs to the major facilitator superfamily. Sugar transporter (TC 2.A.1.1) family.</text>
</comment>
<evidence type="ECO:0000256" key="13">
    <source>
        <dbReference type="ARBA" id="ARBA00023295"/>
    </source>
</evidence>
<organism evidence="19 20">
    <name type="scientific">Marasmius tenuissimus</name>
    <dbReference type="NCBI Taxonomy" id="585030"/>
    <lineage>
        <taxon>Eukaryota</taxon>
        <taxon>Fungi</taxon>
        <taxon>Dikarya</taxon>
        <taxon>Basidiomycota</taxon>
        <taxon>Agaricomycotina</taxon>
        <taxon>Agaricomycetes</taxon>
        <taxon>Agaricomycetidae</taxon>
        <taxon>Agaricales</taxon>
        <taxon>Marasmiineae</taxon>
        <taxon>Marasmiaceae</taxon>
        <taxon>Marasmius</taxon>
    </lineage>
</organism>
<dbReference type="NCBIfam" id="TIGR00879">
    <property type="entry name" value="SP"/>
    <property type="match status" value="1"/>
</dbReference>
<dbReference type="InterPro" id="IPR055235">
    <property type="entry name" value="ASD1_cat"/>
</dbReference>
<keyword evidence="7" id="KW-0813">Transport</keyword>
<dbReference type="InterPro" id="IPR010720">
    <property type="entry name" value="Alpha-L-AF_C"/>
</dbReference>
<keyword evidence="11 17" id="KW-0472">Membrane</keyword>
<comment type="similarity">
    <text evidence="4">Belongs to the glycosyl hydrolase 51 family.</text>
</comment>
<keyword evidence="8 17" id="KW-0812">Transmembrane</keyword>
<feature type="region of interest" description="Disordered" evidence="16">
    <location>
        <begin position="1011"/>
        <end position="1047"/>
    </location>
</feature>
<proteinExistence type="inferred from homology"/>
<evidence type="ECO:0000256" key="2">
    <source>
        <dbReference type="ARBA" id="ARBA00004141"/>
    </source>
</evidence>
<dbReference type="Pfam" id="PF00083">
    <property type="entry name" value="Sugar_tr"/>
    <property type="match status" value="1"/>
</dbReference>
<feature type="compositionally biased region" description="Basic and acidic residues" evidence="16">
    <location>
        <begin position="1032"/>
        <end position="1047"/>
    </location>
</feature>
<dbReference type="InterPro" id="IPR013780">
    <property type="entry name" value="Glyco_hydro_b"/>
</dbReference>
<evidence type="ECO:0000256" key="8">
    <source>
        <dbReference type="ARBA" id="ARBA00022692"/>
    </source>
</evidence>
<feature type="transmembrane region" description="Helical" evidence="17">
    <location>
        <begin position="807"/>
        <end position="829"/>
    </location>
</feature>
<dbReference type="Pfam" id="PF22848">
    <property type="entry name" value="ASD1_dom"/>
    <property type="match status" value="1"/>
</dbReference>
<evidence type="ECO:0000256" key="3">
    <source>
        <dbReference type="ARBA" id="ARBA00004834"/>
    </source>
</evidence>
<dbReference type="PROSITE" id="PS50850">
    <property type="entry name" value="MFS"/>
    <property type="match status" value="1"/>
</dbReference>
<keyword evidence="12" id="KW-0119">Carbohydrate metabolism</keyword>
<feature type="domain" description="Major facilitator superfamily (MFS) profile" evidence="18">
    <location>
        <begin position="519"/>
        <end position="977"/>
    </location>
</feature>
<dbReference type="EMBL" id="JBBXMP010000112">
    <property type="protein sequence ID" value="KAL0062198.1"/>
    <property type="molecule type" value="Genomic_DNA"/>
</dbReference>
<dbReference type="PROSITE" id="PS00217">
    <property type="entry name" value="SUGAR_TRANSPORT_2"/>
    <property type="match status" value="1"/>
</dbReference>
<evidence type="ECO:0000256" key="16">
    <source>
        <dbReference type="SAM" id="MobiDB-lite"/>
    </source>
</evidence>
<feature type="transmembrane region" description="Helical" evidence="17">
    <location>
        <begin position="614"/>
        <end position="634"/>
    </location>
</feature>
<evidence type="ECO:0000256" key="6">
    <source>
        <dbReference type="ARBA" id="ARBA00012670"/>
    </source>
</evidence>
<dbReference type="Gene3D" id="1.20.1250.20">
    <property type="entry name" value="MFS general substrate transporter like domains"/>
    <property type="match status" value="1"/>
</dbReference>
<sequence>MIPSNVCCALLNDHMLRRTARFLRKHADRTKDMPAIHIDKHRKVAPVDARIYSGFTEHMGRCIYGGIYEPDNQHGLSDPKTGFRNDVLDALKSLNVPIFRYPGGNFVSSYRWQDGIGPKDQRPRRPELAWLTEESNQFGTDEFMSFCREMDAEPFICLNMGTGTLEDALAWLEYCNSSANTHYANLRRKNGHEEPYNVKYWSLGNEVWGPWQVGQMTAEDYAKKAYQWAKALKLLDPSIKLISCGETGHANWDRIVLKALAPVVDFHSIHIYTVSQGDHSVNVMGPAAAEKALEITKSLTDLALIEAGLDKEIPVCFDEWNVWDPVRAPGEKGAEEHYDLSDALAVAAWLNVFVRKADVVKIACIAQSVNVISPIITSPTGLYKQTTFYPLQLFATLMHGTALDVHVDSPVYEGKTVPAFVKDLAGKGGKEMRGWVDVSAVLSPSNDEIRVAILNRHPEETFAVDVRFGPITEAGGKVKVYEVYSDNLTDTNGFESDGGEKVKTVEKEIEFDGTYEVKKHSFQGLGSVIFGYDLGVIAGVLPAKDFIAVMGPRYENKLLVGLIASIFVLGCFAGMFPVAYAADHFGRRKTIQMACVVYIFGGAMQTAAKNMDMMLVGRFFAGFGVGILADLAPLYQAEIAHPSIRGRLTTLQQFMLGIGAFSASWITYGCAQGISGTQAEWRVPLGIQIIPAIPLVLFIGFFPESPRWLAEKGRTEEATRSLARLHAHGNTDDVFVRAQMEDIQNEIKKSKDIGSATWGELFRVPSNFRRLSLGFILQFSVQMTGVSAIQYYSTDIFTTMGFTSTRILLFQSINSVIALIGEACCVLWVDHTGRRKPLVVGNIASGLSFVVGSILMARWPGTVDNDAAHYVRFSLLPLYMSEADDVHSDLHQTWVFNFFFSSCIGPLSWAYPAEIYSTRTRAKATAITSASSWISNFFIAQVTPFAFAAVGWKYYLVFAILSHTNAAFIWSFFPETSGRRLEEMDALFEKAPVFVALSPYAKAGDRHAAEKELRDGTYVPGDLTEGVGEAGHGSDEERAEDHRDDKY</sequence>
<dbReference type="InterPro" id="IPR036259">
    <property type="entry name" value="MFS_trans_sf"/>
</dbReference>
<dbReference type="Gene3D" id="3.20.20.80">
    <property type="entry name" value="Glycosidases"/>
    <property type="match status" value="1"/>
</dbReference>
<dbReference type="InterPro" id="IPR005829">
    <property type="entry name" value="Sugar_transporter_CS"/>
</dbReference>
<comment type="subcellular location">
    <subcellularLocation>
        <location evidence="2">Membrane</location>
        <topology evidence="2">Multi-pass membrane protein</topology>
    </subcellularLocation>
</comment>
<accession>A0ABR2ZLE4</accession>
<dbReference type="InterPro" id="IPR020846">
    <property type="entry name" value="MFS_dom"/>
</dbReference>
<feature type="transmembrane region" description="Helical" evidence="17">
    <location>
        <begin position="954"/>
        <end position="973"/>
    </location>
</feature>
<comment type="catalytic activity">
    <reaction evidence="15">
        <text>myo-inositol(out) + H(+)(out) = myo-inositol(in) + H(+)(in)</text>
        <dbReference type="Rhea" id="RHEA:60364"/>
        <dbReference type="ChEBI" id="CHEBI:15378"/>
        <dbReference type="ChEBI" id="CHEBI:17268"/>
    </reaction>
</comment>
<evidence type="ECO:0000256" key="10">
    <source>
        <dbReference type="ARBA" id="ARBA00022989"/>
    </source>
</evidence>
<keyword evidence="13" id="KW-0326">Glycosidase</keyword>
<dbReference type="SUPFAM" id="SSF51011">
    <property type="entry name" value="Glycosyl hydrolase domain"/>
    <property type="match status" value="1"/>
</dbReference>
<protein>
    <recommendedName>
        <fullName evidence="6">non-reducing end alpha-L-arabinofuranosidase</fullName>
        <ecNumber evidence="6">3.2.1.55</ecNumber>
    </recommendedName>
</protein>
<feature type="transmembrane region" description="Helical" evidence="17">
    <location>
        <begin position="681"/>
        <end position="702"/>
    </location>
</feature>
<comment type="function">
    <text evidence="14">Alpha-L-arabinofuranosidase involved in the degradation of arabinoxylan, a major component of plant hemicellulose. Acts only on small linear 1,5-alpha-linked L-arabinofuranosyl oligosaccharides.</text>
</comment>
<evidence type="ECO:0000313" key="19">
    <source>
        <dbReference type="EMBL" id="KAL0062198.1"/>
    </source>
</evidence>
<dbReference type="Pfam" id="PF06964">
    <property type="entry name" value="Alpha-L-AF_C"/>
    <property type="match status" value="1"/>
</dbReference>
<dbReference type="PROSITE" id="PS00216">
    <property type="entry name" value="SUGAR_TRANSPORT_1"/>
    <property type="match status" value="1"/>
</dbReference>
<feature type="transmembrane region" description="Helical" evidence="17">
    <location>
        <begin position="838"/>
        <end position="857"/>
    </location>
</feature>
<feature type="transmembrane region" description="Helical" evidence="17">
    <location>
        <begin position="591"/>
        <end position="608"/>
    </location>
</feature>
<evidence type="ECO:0000256" key="9">
    <source>
        <dbReference type="ARBA" id="ARBA00022801"/>
    </source>
</evidence>
<dbReference type="Proteomes" id="UP001437256">
    <property type="component" value="Unassembled WGS sequence"/>
</dbReference>
<feature type="transmembrane region" description="Helical" evidence="17">
    <location>
        <begin position="654"/>
        <end position="675"/>
    </location>
</feature>
<dbReference type="PANTHER" id="PTHR43576">
    <property type="entry name" value="ALPHA-L-ARABINOFURANOSIDASE C-RELATED"/>
    <property type="match status" value="1"/>
</dbReference>
<comment type="caution">
    <text evidence="19">The sequence shown here is derived from an EMBL/GenBank/DDBJ whole genome shotgun (WGS) entry which is preliminary data.</text>
</comment>
<evidence type="ECO:0000256" key="5">
    <source>
        <dbReference type="ARBA" id="ARBA00010992"/>
    </source>
</evidence>
<keyword evidence="10 17" id="KW-1133">Transmembrane helix</keyword>
<keyword evidence="9" id="KW-0378">Hydrolase</keyword>
<gene>
    <name evidence="19" type="ORF">AAF712_010958</name>
</gene>
<dbReference type="InterPro" id="IPR003663">
    <property type="entry name" value="Sugar/inositol_transpt"/>
</dbReference>
<evidence type="ECO:0000256" key="7">
    <source>
        <dbReference type="ARBA" id="ARBA00022448"/>
    </source>
</evidence>
<evidence type="ECO:0000256" key="11">
    <source>
        <dbReference type="ARBA" id="ARBA00023136"/>
    </source>
</evidence>
<feature type="transmembrane region" description="Helical" evidence="17">
    <location>
        <begin position="924"/>
        <end position="948"/>
    </location>
</feature>
<name>A0ABR2ZLE4_9AGAR</name>
<dbReference type="SUPFAM" id="SSF103473">
    <property type="entry name" value="MFS general substrate transporter"/>
    <property type="match status" value="1"/>
</dbReference>
<dbReference type="InterPro" id="IPR005828">
    <property type="entry name" value="MFS_sugar_transport-like"/>
</dbReference>
<dbReference type="EC" id="3.2.1.55" evidence="6"/>